<keyword evidence="3" id="KW-1185">Reference proteome</keyword>
<dbReference type="Gene3D" id="2.60.40.3440">
    <property type="match status" value="2"/>
</dbReference>
<dbReference type="InterPro" id="IPR026341">
    <property type="entry name" value="T9SS_type_B"/>
</dbReference>
<dbReference type="RefSeq" id="WP_090299660.1">
    <property type="nucleotide sequence ID" value="NZ_FNKI01000007.1"/>
</dbReference>
<evidence type="ECO:0000256" key="1">
    <source>
        <dbReference type="SAM" id="MobiDB-lite"/>
    </source>
</evidence>
<gene>
    <name evidence="2" type="ORF">SAMN04487892_3398</name>
</gene>
<dbReference type="AlphaFoldDB" id="A0A1H2ZBA7"/>
<dbReference type="Proteomes" id="UP000199592">
    <property type="component" value="Unassembled WGS sequence"/>
</dbReference>
<sequence>MIKTTSDLKSFNPYKSLLIACLTLFTGINFVNAQFLLQAPNTGDENNYKWYEASDLGTVLGTNSFYEATQPGIYFATYDGTLCGSNATGYFILTDCESPNNEVTLDISASVPSGATVSWSPALSGDQNRPMVLATQTVERYTATITKAGNTSELPRFTVVCMSQAANLMDDAIVVNEDGFIVAPIFDNDTDLPNSGTLTITGPSNGAVTVDDNGTANDPSDDVLTYTPNPDYNGADSFDYTVCNSLGDCSTATVTVNVLPIVDTADDSASTDQDSEVTISWRGNDNDIPTSGSLTATNPSNGTIVLNENGTPNNPTDDDITYIPNSGFTGTDTFDYTVCDNSGNCSTATITIIVNTLGADLDSDNDGIVDSFEDLNADGDDDPSTDPTDTDGDGIPDYLDIDSDNDGIPDNVEAQLALGYIPPSLVDANNNGLDDAYENDGNIGLIPVDSDGDGIPDYVDDDSDNDNVPDAIEGHDYDHNGIADVVLIGSDKDNDGLDDGYEGSTVIDIDVNDEIDDPSIHLPDTDSDGIPDFRDSDDDDDGIETIDEDLNMDGDYSNDDSNENGIPNYLDPDLGELTTDEEVVDVINVITPNGDGVHDVLEIKGLENYPINTVKIYNRWGVMVFQTKSYNTSGNVFDGTSQARVTVEADNKLPVGTYFYIIDYQDNGGSMKQLTGYIYINR</sequence>
<dbReference type="Pfam" id="PF13585">
    <property type="entry name" value="CHU_C"/>
    <property type="match status" value="1"/>
</dbReference>
<dbReference type="OrthoDB" id="9805017at2"/>
<dbReference type="NCBIfam" id="TIGR04131">
    <property type="entry name" value="Bac_Flav_CTERM"/>
    <property type="match status" value="1"/>
</dbReference>
<dbReference type="STRING" id="1073328.SAMN05216294_3403"/>
<feature type="region of interest" description="Disordered" evidence="1">
    <location>
        <begin position="371"/>
        <end position="397"/>
    </location>
</feature>
<accession>A0A1H2ZBA7</accession>
<dbReference type="Pfam" id="PF17963">
    <property type="entry name" value="Big_9"/>
    <property type="match status" value="2"/>
</dbReference>
<evidence type="ECO:0000313" key="3">
    <source>
        <dbReference type="Proteomes" id="UP000199592"/>
    </source>
</evidence>
<feature type="region of interest" description="Disordered" evidence="1">
    <location>
        <begin position="509"/>
        <end position="571"/>
    </location>
</feature>
<name>A0A1H2ZBA7_9FLAO</name>
<dbReference type="EMBL" id="FNMY01000008">
    <property type="protein sequence ID" value="SDX14670.1"/>
    <property type="molecule type" value="Genomic_DNA"/>
</dbReference>
<organism evidence="2 3">
    <name type="scientific">Flagellimonas zhangzhouensis</name>
    <dbReference type="NCBI Taxonomy" id="1073328"/>
    <lineage>
        <taxon>Bacteria</taxon>
        <taxon>Pseudomonadati</taxon>
        <taxon>Bacteroidota</taxon>
        <taxon>Flavobacteriia</taxon>
        <taxon>Flavobacteriales</taxon>
        <taxon>Flavobacteriaceae</taxon>
        <taxon>Flagellimonas</taxon>
    </lineage>
</organism>
<proteinExistence type="predicted"/>
<protein>
    <submittedName>
        <fullName evidence="2">Gliding motility-associated C-terminal domain-containing protein</fullName>
    </submittedName>
</protein>
<reference evidence="3" key="1">
    <citation type="submission" date="2016-10" db="EMBL/GenBank/DDBJ databases">
        <authorList>
            <person name="Varghese N."/>
            <person name="Submissions S."/>
        </authorList>
    </citation>
    <scope>NUCLEOTIDE SEQUENCE [LARGE SCALE GENOMIC DNA]</scope>
    <source>
        <strain evidence="3">DSM 25030</strain>
    </source>
</reference>
<feature type="compositionally biased region" description="Acidic residues" evidence="1">
    <location>
        <begin position="525"/>
        <end position="562"/>
    </location>
</feature>
<evidence type="ECO:0000313" key="2">
    <source>
        <dbReference type="EMBL" id="SDX14670.1"/>
    </source>
</evidence>